<dbReference type="SUPFAM" id="SSF55957">
    <property type="entry name" value="Phosphoglucomutase, C-terminal domain"/>
    <property type="match status" value="1"/>
</dbReference>
<dbReference type="CDD" id="cd03089">
    <property type="entry name" value="PMM_PGM"/>
    <property type="match status" value="1"/>
</dbReference>
<evidence type="ECO:0000256" key="5">
    <source>
        <dbReference type="ARBA" id="ARBA00022842"/>
    </source>
</evidence>
<dbReference type="Pfam" id="PF02879">
    <property type="entry name" value="PGM_PMM_II"/>
    <property type="match status" value="1"/>
</dbReference>
<evidence type="ECO:0000256" key="1">
    <source>
        <dbReference type="ARBA" id="ARBA00001946"/>
    </source>
</evidence>
<dbReference type="GO" id="GO:0046872">
    <property type="term" value="F:metal ion binding"/>
    <property type="evidence" value="ECO:0007669"/>
    <property type="project" value="UniProtKB-KW"/>
</dbReference>
<dbReference type="RefSeq" id="WP_229343421.1">
    <property type="nucleotide sequence ID" value="NZ_JAJFAT010000001.1"/>
</dbReference>
<dbReference type="FunFam" id="3.40.120.10:FF:000010">
    <property type="entry name" value="phosphomannomutase/phosphoglucomutase isoform X1"/>
    <property type="match status" value="1"/>
</dbReference>
<sequence>MSKINWSKLISGTDIRGKAVETENGPIELSNQVVYGIGDSFSKWLAEKKDKKLNDLTIAVGHDSRISAQRLKNALLKGLSHNGAKVYDAGLASTPAMFMATVLAGHQYDGAIMITASHLPYDKNGFKFFSREGGLEKEDIKNILDLAAQSEAEIRENYQKEEDKVLKAEKIDLISDYCNHLKSIIRDELKEGIDKDKPLAASKIIVDAGNGAGGFFADKILKELGAEIEGSQFLEADGYFPNHPPNPEDKEAIESIKQAVIENDADLGIIFDTDVDRAAVVDSNGQAINRNKLIALASKIVLEDYPGSTIVTDSVTSVGLNKFIEDKLGGVHHRFKRGYKNVINEAKRLESEGQTVPLAIETSGHAAFKENYFLDDGAYMVAKVLIKMANLKAQGINNIGVLISDLEEAEIKEEYRMNIKLEDFQEYGQDIINNLKNYIKVFANWEVAPRNYQGIRVNCGDKDWFLLRMSLHDPVLVLNVECDDKSKLEYIKAELRKYLANYDKVELENLQ</sequence>
<dbReference type="EMBL" id="JAJFAT010000001">
    <property type="protein sequence ID" value="MCC3144003.1"/>
    <property type="molecule type" value="Genomic_DNA"/>
</dbReference>
<dbReference type="Gene3D" id="3.40.120.10">
    <property type="entry name" value="Alpha-D-Glucose-1,6-Bisphosphate, subunit A, domain 3"/>
    <property type="match status" value="3"/>
</dbReference>
<dbReference type="Gene3D" id="3.30.310.50">
    <property type="entry name" value="Alpha-D-phosphohexomutase, C-terminal domain"/>
    <property type="match status" value="1"/>
</dbReference>
<evidence type="ECO:0000259" key="9">
    <source>
        <dbReference type="Pfam" id="PF02880"/>
    </source>
</evidence>
<comment type="cofactor">
    <cofactor evidence="1">
        <name>Mg(2+)</name>
        <dbReference type="ChEBI" id="CHEBI:18420"/>
    </cofactor>
</comment>
<dbReference type="Pfam" id="PF02878">
    <property type="entry name" value="PGM_PMM_I"/>
    <property type="match status" value="1"/>
</dbReference>
<evidence type="ECO:0000256" key="2">
    <source>
        <dbReference type="ARBA" id="ARBA00010231"/>
    </source>
</evidence>
<dbReference type="PANTHER" id="PTHR42946:SF1">
    <property type="entry name" value="PHOSPHOGLUCOMUTASE (ALPHA-D-GLUCOSE-1,6-BISPHOSPHATE-DEPENDENT)"/>
    <property type="match status" value="1"/>
</dbReference>
<evidence type="ECO:0000259" key="7">
    <source>
        <dbReference type="Pfam" id="PF02878"/>
    </source>
</evidence>
<comment type="caution">
    <text evidence="10">The sequence shown here is derived from an EMBL/GenBank/DDBJ whole genome shotgun (WGS) entry which is preliminary data.</text>
</comment>
<feature type="domain" description="Alpha-D-phosphohexomutase alpha/beta/alpha" evidence="8">
    <location>
        <begin position="177"/>
        <end position="285"/>
    </location>
</feature>
<evidence type="ECO:0000256" key="6">
    <source>
        <dbReference type="ARBA" id="ARBA00023235"/>
    </source>
</evidence>
<keyword evidence="11" id="KW-1185">Reference proteome</keyword>
<dbReference type="Pfam" id="PF02880">
    <property type="entry name" value="PGM_PMM_III"/>
    <property type="match status" value="1"/>
</dbReference>
<protein>
    <submittedName>
        <fullName evidence="10">Phosphomannomutase/phosphoglucomutase</fullName>
    </submittedName>
</protein>
<keyword evidence="5" id="KW-0460">Magnesium</keyword>
<dbReference type="InterPro" id="IPR005845">
    <property type="entry name" value="A-D-PHexomutase_a/b/a-II"/>
</dbReference>
<accession>A0AAW4WWF8</accession>
<dbReference type="SUPFAM" id="SSF53738">
    <property type="entry name" value="Phosphoglucomutase, first 3 domains"/>
    <property type="match status" value="3"/>
</dbReference>
<keyword evidence="4" id="KW-0479">Metal-binding</keyword>
<feature type="domain" description="Alpha-D-phosphohexomutase alpha/beta/alpha" evidence="9">
    <location>
        <begin position="290"/>
        <end position="391"/>
    </location>
</feature>
<reference evidence="10 11" key="1">
    <citation type="submission" date="2021-10" db="EMBL/GenBank/DDBJ databases">
        <authorList>
            <person name="Grouzdev D.S."/>
            <person name="Pantiukh K.S."/>
            <person name="Krutkina M.S."/>
        </authorList>
    </citation>
    <scope>NUCLEOTIDE SEQUENCE [LARGE SCALE GENOMIC DNA]</scope>
    <source>
        <strain evidence="10 11">Z-7514</strain>
    </source>
</reference>
<evidence type="ECO:0000256" key="3">
    <source>
        <dbReference type="ARBA" id="ARBA00022553"/>
    </source>
</evidence>
<dbReference type="InterPro" id="IPR005844">
    <property type="entry name" value="A-D-PHexomutase_a/b/a-I"/>
</dbReference>
<organism evidence="10 11">
    <name type="scientific">Halanaerobium polyolivorans</name>
    <dbReference type="NCBI Taxonomy" id="2886943"/>
    <lineage>
        <taxon>Bacteria</taxon>
        <taxon>Bacillati</taxon>
        <taxon>Bacillota</taxon>
        <taxon>Clostridia</taxon>
        <taxon>Halanaerobiales</taxon>
        <taxon>Halanaerobiaceae</taxon>
        <taxon>Halanaerobium</taxon>
    </lineage>
</organism>
<dbReference type="InterPro" id="IPR016055">
    <property type="entry name" value="A-D-PHexomutase_a/b/a-I/II/III"/>
</dbReference>
<feature type="domain" description="Alpha-D-phosphohexomutase alpha/beta/alpha" evidence="7">
    <location>
        <begin position="13"/>
        <end position="149"/>
    </location>
</feature>
<evidence type="ECO:0000259" key="8">
    <source>
        <dbReference type="Pfam" id="PF02879"/>
    </source>
</evidence>
<dbReference type="InterPro" id="IPR005841">
    <property type="entry name" value="Alpha-D-phosphohexomutase_SF"/>
</dbReference>
<dbReference type="InterPro" id="IPR050060">
    <property type="entry name" value="Phosphoglucosamine_mutase"/>
</dbReference>
<comment type="similarity">
    <text evidence="2">Belongs to the phosphohexose mutase family.</text>
</comment>
<dbReference type="PRINTS" id="PR00509">
    <property type="entry name" value="PGMPMM"/>
</dbReference>
<dbReference type="GO" id="GO:0004615">
    <property type="term" value="F:phosphomannomutase activity"/>
    <property type="evidence" value="ECO:0007669"/>
    <property type="project" value="TreeGrafter"/>
</dbReference>
<dbReference type="PANTHER" id="PTHR42946">
    <property type="entry name" value="PHOSPHOHEXOSE MUTASE"/>
    <property type="match status" value="1"/>
</dbReference>
<evidence type="ECO:0000313" key="10">
    <source>
        <dbReference type="EMBL" id="MCC3144003.1"/>
    </source>
</evidence>
<keyword evidence="3" id="KW-0597">Phosphoprotein</keyword>
<proteinExistence type="inferred from homology"/>
<dbReference type="InterPro" id="IPR005846">
    <property type="entry name" value="A-D-PHexomutase_a/b/a-III"/>
</dbReference>
<dbReference type="Proteomes" id="UP001199296">
    <property type="component" value="Unassembled WGS sequence"/>
</dbReference>
<evidence type="ECO:0000313" key="11">
    <source>
        <dbReference type="Proteomes" id="UP001199296"/>
    </source>
</evidence>
<dbReference type="GO" id="GO:0005975">
    <property type="term" value="P:carbohydrate metabolic process"/>
    <property type="evidence" value="ECO:0007669"/>
    <property type="project" value="InterPro"/>
</dbReference>
<evidence type="ECO:0000256" key="4">
    <source>
        <dbReference type="ARBA" id="ARBA00022723"/>
    </source>
</evidence>
<gene>
    <name evidence="10" type="ORF">LJ207_01525</name>
</gene>
<keyword evidence="6" id="KW-0413">Isomerase</keyword>
<name>A0AAW4WWF8_9FIRM</name>
<dbReference type="AlphaFoldDB" id="A0AAW4WWF8"/>
<dbReference type="InterPro" id="IPR036900">
    <property type="entry name" value="A-D-PHexomutase_C_sf"/>
</dbReference>